<feature type="repeat" description="RCC1" evidence="2">
    <location>
        <begin position="27"/>
        <end position="78"/>
    </location>
</feature>
<evidence type="ECO:0000313" key="5">
    <source>
        <dbReference type="Proteomes" id="UP001141327"/>
    </source>
</evidence>
<dbReference type="PANTHER" id="PTHR22870:SF466">
    <property type="entry name" value="ANKYRIN REPEAT-CONTAINING PROTEIN"/>
    <property type="match status" value="1"/>
</dbReference>
<dbReference type="Pfam" id="PF00415">
    <property type="entry name" value="RCC1"/>
    <property type="match status" value="3"/>
</dbReference>
<comment type="caution">
    <text evidence="4">The sequence shown here is derived from an EMBL/GenBank/DDBJ whole genome shotgun (WGS) entry which is preliminary data.</text>
</comment>
<protein>
    <submittedName>
        <fullName evidence="4">Insoluble matrix shell protein 1</fullName>
    </submittedName>
</protein>
<keyword evidence="1" id="KW-0677">Repeat</keyword>
<reference evidence="4" key="1">
    <citation type="journal article" date="2022" name="bioRxiv">
        <title>Genomics of Preaxostyla Flagellates Illuminates Evolutionary Transitions and the Path Towards Mitochondrial Loss.</title>
        <authorList>
            <person name="Novak L.V.F."/>
            <person name="Treitli S.C."/>
            <person name="Pyrih J."/>
            <person name="Halakuc P."/>
            <person name="Pipaliya S.V."/>
            <person name="Vacek V."/>
            <person name="Brzon O."/>
            <person name="Soukal P."/>
            <person name="Eme L."/>
            <person name="Dacks J.B."/>
            <person name="Karnkowska A."/>
            <person name="Elias M."/>
            <person name="Hampl V."/>
        </authorList>
    </citation>
    <scope>NUCLEOTIDE SEQUENCE</scope>
    <source>
        <strain evidence="4">RCP-MX</strain>
    </source>
</reference>
<feature type="region of interest" description="Disordered" evidence="3">
    <location>
        <begin position="418"/>
        <end position="443"/>
    </location>
</feature>
<dbReference type="InterPro" id="IPR051210">
    <property type="entry name" value="Ub_ligase/GEF_domain"/>
</dbReference>
<dbReference type="PROSITE" id="PS50012">
    <property type="entry name" value="RCC1_3"/>
    <property type="match status" value="3"/>
</dbReference>
<dbReference type="SUPFAM" id="SSF50985">
    <property type="entry name" value="RCC1/BLIP-II"/>
    <property type="match status" value="1"/>
</dbReference>
<feature type="repeat" description="RCC1" evidence="2">
    <location>
        <begin position="278"/>
        <end position="379"/>
    </location>
</feature>
<name>A0ABQ8UFJ8_9EUKA</name>
<feature type="compositionally biased region" description="Basic and acidic residues" evidence="3">
    <location>
        <begin position="434"/>
        <end position="443"/>
    </location>
</feature>
<keyword evidence="5" id="KW-1185">Reference proteome</keyword>
<dbReference type="InterPro" id="IPR000408">
    <property type="entry name" value="Reg_chr_condens"/>
</dbReference>
<dbReference type="Gene3D" id="2.130.10.30">
    <property type="entry name" value="Regulator of chromosome condensation 1/beta-lactamase-inhibitor protein II"/>
    <property type="match status" value="2"/>
</dbReference>
<dbReference type="Proteomes" id="UP001141327">
    <property type="component" value="Unassembled WGS sequence"/>
</dbReference>
<dbReference type="InterPro" id="IPR009091">
    <property type="entry name" value="RCC1/BLIP-II"/>
</dbReference>
<evidence type="ECO:0000256" key="1">
    <source>
        <dbReference type="ARBA" id="ARBA00022737"/>
    </source>
</evidence>
<dbReference type="EMBL" id="JAPMOS010000035">
    <property type="protein sequence ID" value="KAJ4458021.1"/>
    <property type="molecule type" value="Genomic_DNA"/>
</dbReference>
<evidence type="ECO:0000313" key="4">
    <source>
        <dbReference type="EMBL" id="KAJ4458021.1"/>
    </source>
</evidence>
<accession>A0ABQ8UFJ8</accession>
<dbReference type="PANTHER" id="PTHR22870">
    <property type="entry name" value="REGULATOR OF CHROMOSOME CONDENSATION"/>
    <property type="match status" value="1"/>
</dbReference>
<evidence type="ECO:0000256" key="3">
    <source>
        <dbReference type="SAM" id="MobiDB-lite"/>
    </source>
</evidence>
<organism evidence="4 5">
    <name type="scientific">Paratrimastix pyriformis</name>
    <dbReference type="NCBI Taxonomy" id="342808"/>
    <lineage>
        <taxon>Eukaryota</taxon>
        <taxon>Metamonada</taxon>
        <taxon>Preaxostyla</taxon>
        <taxon>Paratrimastigidae</taxon>
        <taxon>Paratrimastix</taxon>
    </lineage>
</organism>
<evidence type="ECO:0000256" key="2">
    <source>
        <dbReference type="PROSITE-ProRule" id="PRU00235"/>
    </source>
</evidence>
<sequence length="783" mass="83552">MELSQPGMVVTGLSAGKHHCAAITAKGEVYTWGANECGQLGQGNVADSPHPHLVETLVGRVVKQIACGSTFTAALSDGGELYVWGHLATLRMTTPGVVDLGHRRGAQVACGGGQLCVLTTDGDVLVLNDSSHEITFEVQAALQPFRVLSLCCGPDTSGVLIAAAAPAAAPPPLGFLWGLVAQGSERVVTMATTPVQLPVTPAELGGNRAARMAIGQDFVVAALEKGGLLAWGAGGEGQLARGDTHDSVAAQSIEALANTIVVSLGAGTAHCAACDTLGRLWTWGRGVDGQLGHGNFSGLRAGLNNPANIPRLPPRLPPPPCPDMPLDMEISAGCPACPHHLDMRKCGGLTAPRAVGFFEGRRVTRVACGAALTLCLVEGPPAEAHKDALGFMVFTHATRVRVPASRALALRRKLEGFRSATNPDGTPAPAGDKGGARGEVTEEVESHTQALRRLETFLAKRVVEYHSLYIVTLPDQPRVVVERTMFKGLLLLCLAAAALGAHTHHVHVTLNVFTGERDPSWSVKNPSAELIEMLQQNAEPEYRPWPWYRMGYRGFEVLIDGAKTVVYGNKALEHALFATAPAGLLKDTIVDHAHQHIVSRPLTAPRRDHVLQTSVTRRVGDQCTIPVVGPDNETAFDLAHDDCGFFVSHCSSNNCYAYGSDIVTDTFPQPGRGSGKKWDHNTCVDIRASAERDGLKWAGTTLPVDDLPVGHYVSLHIWPNTNFHWVRKDTNLATHWSHKPGGTPVREVDNNGHKITDPSKADLSPWSEFCGYMIVVPSNVTLN</sequence>
<proteinExistence type="predicted"/>
<feature type="repeat" description="RCC1" evidence="2">
    <location>
        <begin position="226"/>
        <end position="277"/>
    </location>
</feature>
<dbReference type="PRINTS" id="PR00633">
    <property type="entry name" value="RCCNDNSATION"/>
</dbReference>
<gene>
    <name evidence="4" type="ORF">PAPYR_6279</name>
</gene>